<reference evidence="2" key="2">
    <citation type="submission" date="2020-09" db="EMBL/GenBank/DDBJ databases">
        <authorList>
            <person name="Sun Q."/>
            <person name="Zhou Y."/>
        </authorList>
    </citation>
    <scope>NUCLEOTIDE SEQUENCE</scope>
    <source>
        <strain evidence="2">CGMCC 1.15085</strain>
    </source>
</reference>
<gene>
    <name evidence="2" type="ORF">GCM10011492_29810</name>
</gene>
<feature type="compositionally biased region" description="Pro residues" evidence="1">
    <location>
        <begin position="41"/>
        <end position="50"/>
    </location>
</feature>
<reference evidence="2" key="1">
    <citation type="journal article" date="2014" name="Int. J. Syst. Evol. Microbiol.">
        <title>Complete genome sequence of Corynebacterium casei LMG S-19264T (=DSM 44701T), isolated from a smear-ripened cheese.</title>
        <authorList>
            <consortium name="US DOE Joint Genome Institute (JGI-PGF)"/>
            <person name="Walter F."/>
            <person name="Albersmeier A."/>
            <person name="Kalinowski J."/>
            <person name="Ruckert C."/>
        </authorList>
    </citation>
    <scope>NUCLEOTIDE SEQUENCE</scope>
    <source>
        <strain evidence="2">CGMCC 1.15085</strain>
    </source>
</reference>
<comment type="caution">
    <text evidence="2">The sequence shown here is derived from an EMBL/GenBank/DDBJ whole genome shotgun (WGS) entry which is preliminary data.</text>
</comment>
<keyword evidence="3" id="KW-1185">Reference proteome</keyword>
<dbReference type="AlphaFoldDB" id="A0A916T9Y0"/>
<organism evidence="2 3">
    <name type="scientific">Flexivirga endophytica</name>
    <dbReference type="NCBI Taxonomy" id="1849103"/>
    <lineage>
        <taxon>Bacteria</taxon>
        <taxon>Bacillati</taxon>
        <taxon>Actinomycetota</taxon>
        <taxon>Actinomycetes</taxon>
        <taxon>Micrococcales</taxon>
        <taxon>Dermacoccaceae</taxon>
        <taxon>Flexivirga</taxon>
    </lineage>
</organism>
<evidence type="ECO:0000256" key="1">
    <source>
        <dbReference type="SAM" id="MobiDB-lite"/>
    </source>
</evidence>
<sequence length="108" mass="11805">MVGMDDETAARIAALEQHVDRLYALLGQQGPYTSPSWTRLPPAPNIPPPTMAGGVAGGPVSETVMQFVRRGKEIQAIKQYRQESGSGLRDAKNVVDAVVRDYRDGRIR</sequence>
<evidence type="ECO:0000313" key="2">
    <source>
        <dbReference type="EMBL" id="GGB37092.1"/>
    </source>
</evidence>
<evidence type="ECO:0000313" key="3">
    <source>
        <dbReference type="Proteomes" id="UP000636793"/>
    </source>
</evidence>
<accession>A0A916T9Y0</accession>
<name>A0A916T9Y0_9MICO</name>
<dbReference type="EMBL" id="BMHI01000004">
    <property type="protein sequence ID" value="GGB37092.1"/>
    <property type="molecule type" value="Genomic_DNA"/>
</dbReference>
<proteinExistence type="predicted"/>
<evidence type="ECO:0008006" key="4">
    <source>
        <dbReference type="Google" id="ProtNLM"/>
    </source>
</evidence>
<dbReference type="Proteomes" id="UP000636793">
    <property type="component" value="Unassembled WGS sequence"/>
</dbReference>
<feature type="region of interest" description="Disordered" evidence="1">
    <location>
        <begin position="35"/>
        <end position="58"/>
    </location>
</feature>
<dbReference type="Gene3D" id="3.30.1390.10">
    <property type="match status" value="1"/>
</dbReference>
<protein>
    <recommendedName>
        <fullName evidence="4">Ribosomal protein L7/L12 C-terminal domain-containing protein</fullName>
    </recommendedName>
</protein>
<dbReference type="InterPro" id="IPR014719">
    <property type="entry name" value="Ribosomal_bL12_C/ClpS-like"/>
</dbReference>